<comment type="caution">
    <text evidence="2">The sequence shown here is derived from an EMBL/GenBank/DDBJ whole genome shotgun (WGS) entry which is preliminary data.</text>
</comment>
<dbReference type="Pfam" id="PF10990">
    <property type="entry name" value="DUF2809"/>
    <property type="match status" value="1"/>
</dbReference>
<evidence type="ECO:0000256" key="1">
    <source>
        <dbReference type="SAM" id="Phobius"/>
    </source>
</evidence>
<dbReference type="Proteomes" id="UP001355206">
    <property type="component" value="Unassembled WGS sequence"/>
</dbReference>
<reference evidence="2 3" key="1">
    <citation type="journal article" date="2012" name="Genet. Mol. Biol.">
        <title>Analysis of 16S rRNA and mxaF genes revealing insights into Methylobacterium niche-specific plant association.</title>
        <authorList>
            <person name="Dourado M.N."/>
            <person name="Andreote F.D."/>
            <person name="Dini-Andreote F."/>
            <person name="Conti R."/>
            <person name="Araujo J.M."/>
            <person name="Araujo W.L."/>
        </authorList>
    </citation>
    <scope>NUCLEOTIDE SEQUENCE [LARGE SCALE GENOMIC DNA]</scope>
    <source>
        <strain evidence="2 3">TC3-10</strain>
    </source>
</reference>
<feature type="transmembrane region" description="Helical" evidence="1">
    <location>
        <begin position="123"/>
        <end position="145"/>
    </location>
</feature>
<gene>
    <name evidence="2" type="ORF">MOTC310_29675</name>
</gene>
<protein>
    <recommendedName>
        <fullName evidence="4">DUF817 domain-containing protein</fullName>
    </recommendedName>
</protein>
<evidence type="ECO:0000313" key="3">
    <source>
        <dbReference type="Proteomes" id="UP001355206"/>
    </source>
</evidence>
<dbReference type="EMBL" id="MLCA01000016">
    <property type="protein sequence ID" value="MEE7494365.1"/>
    <property type="molecule type" value="Genomic_DNA"/>
</dbReference>
<evidence type="ECO:0000313" key="2">
    <source>
        <dbReference type="EMBL" id="MEE7494365.1"/>
    </source>
</evidence>
<keyword evidence="1" id="KW-1133">Transmembrane helix</keyword>
<feature type="transmembrane region" description="Helical" evidence="1">
    <location>
        <begin position="68"/>
        <end position="87"/>
    </location>
</feature>
<dbReference type="Pfam" id="PF05675">
    <property type="entry name" value="DUF817"/>
    <property type="match status" value="1"/>
</dbReference>
<feature type="transmembrane region" description="Helical" evidence="1">
    <location>
        <begin position="418"/>
        <end position="441"/>
    </location>
</feature>
<evidence type="ECO:0008006" key="4">
    <source>
        <dbReference type="Google" id="ProtNLM"/>
    </source>
</evidence>
<dbReference type="InterPro" id="IPR008535">
    <property type="entry name" value="DUF817"/>
</dbReference>
<keyword evidence="3" id="KW-1185">Reference proteome</keyword>
<name>A0ABU7TWM5_9HYPH</name>
<feature type="transmembrane region" description="Helical" evidence="1">
    <location>
        <begin position="211"/>
        <end position="231"/>
    </location>
</feature>
<dbReference type="RefSeq" id="WP_331304360.1">
    <property type="nucleotide sequence ID" value="NZ_MLCA01000016.1"/>
</dbReference>
<feature type="transmembrane region" description="Helical" evidence="1">
    <location>
        <begin position="243"/>
        <end position="266"/>
    </location>
</feature>
<sequence>MTLEREPGPDPAAISGGIPGRRVSAAAQWPAIAGFIAAEARLQEAALARGRLAAGLYEFVRFGLKQGWACLFGGLLLALMLGTRLLWPAHAPIARYDALFLAALALQVMLLRLRMETWSEARVILVFHVIGTAMEIHKTAIGSWVYPEANLFRLGGVPLFTGFMYAAVGSYLARVWRLFDFRFTRHPSPRLLAVLSVAIYVNFLVDHRGIDLRVALIAVAAAAFAPATVYFKVWRAHRTMPLLLGLLLVALFIWFAENLGTLSGTWLYPNQRQHWSIVPVAKLSSWFLLMIVSYTLVARVNGVATWPAASPSPARQDLPLARTTHLGLAAAVIALGLLLRVPNWGLPLALHHYGGGVLWGAMLFLLAAALRPADWGLRSCLIAAFTAAAIIECGRLVHAPALDAFRATLPGQLLLGSIFSPWNLCAYALGIGAAAGLAVSLHRDRRRAALPA</sequence>
<feature type="transmembrane region" description="Helical" evidence="1">
    <location>
        <begin position="351"/>
        <end position="370"/>
    </location>
</feature>
<dbReference type="InterPro" id="IPR021257">
    <property type="entry name" value="DUF2809"/>
</dbReference>
<keyword evidence="1" id="KW-0812">Transmembrane</keyword>
<feature type="transmembrane region" description="Helical" evidence="1">
    <location>
        <begin position="93"/>
        <end position="111"/>
    </location>
</feature>
<feature type="transmembrane region" description="Helical" evidence="1">
    <location>
        <begin position="377"/>
        <end position="398"/>
    </location>
</feature>
<feature type="transmembrane region" description="Helical" evidence="1">
    <location>
        <begin position="320"/>
        <end position="339"/>
    </location>
</feature>
<feature type="transmembrane region" description="Helical" evidence="1">
    <location>
        <begin position="157"/>
        <end position="176"/>
    </location>
</feature>
<feature type="transmembrane region" description="Helical" evidence="1">
    <location>
        <begin position="286"/>
        <end position="308"/>
    </location>
</feature>
<feature type="transmembrane region" description="Helical" evidence="1">
    <location>
        <begin position="188"/>
        <end position="205"/>
    </location>
</feature>
<proteinExistence type="predicted"/>
<keyword evidence="1" id="KW-0472">Membrane</keyword>
<organism evidence="2 3">
    <name type="scientific">Methylobacterium oryzae</name>
    <dbReference type="NCBI Taxonomy" id="334852"/>
    <lineage>
        <taxon>Bacteria</taxon>
        <taxon>Pseudomonadati</taxon>
        <taxon>Pseudomonadota</taxon>
        <taxon>Alphaproteobacteria</taxon>
        <taxon>Hyphomicrobiales</taxon>
        <taxon>Methylobacteriaceae</taxon>
        <taxon>Methylobacterium</taxon>
    </lineage>
</organism>
<accession>A0ABU7TWM5</accession>